<evidence type="ECO:0000313" key="8">
    <source>
        <dbReference type="Proteomes" id="UP000198382"/>
    </source>
</evidence>
<dbReference type="PANTHER" id="PTHR42852:SF6">
    <property type="entry name" value="THIOL:DISULFIDE INTERCHANGE PROTEIN DSBE"/>
    <property type="match status" value="1"/>
</dbReference>
<dbReference type="InterPro" id="IPR036249">
    <property type="entry name" value="Thioredoxin-like_sf"/>
</dbReference>
<keyword evidence="5" id="KW-0732">Signal</keyword>
<dbReference type="InterPro" id="IPR000866">
    <property type="entry name" value="AhpC/TSA"/>
</dbReference>
<dbReference type="Proteomes" id="UP000198382">
    <property type="component" value="Unassembled WGS sequence"/>
</dbReference>
<dbReference type="Pfam" id="PF00578">
    <property type="entry name" value="AhpC-TSA"/>
    <property type="match status" value="1"/>
</dbReference>
<evidence type="ECO:0000256" key="1">
    <source>
        <dbReference type="ARBA" id="ARBA00004196"/>
    </source>
</evidence>
<protein>
    <recommendedName>
        <fullName evidence="6">Thioredoxin domain-containing protein</fullName>
    </recommendedName>
</protein>
<name>A0ABX4BJF2_FLAFR</name>
<organism evidence="7 8">
    <name type="scientific">Flavobacterium frigidimaris</name>
    <dbReference type="NCBI Taxonomy" id="262320"/>
    <lineage>
        <taxon>Bacteria</taxon>
        <taxon>Pseudomonadati</taxon>
        <taxon>Bacteroidota</taxon>
        <taxon>Flavobacteriia</taxon>
        <taxon>Flavobacteriales</taxon>
        <taxon>Flavobacteriaceae</taxon>
        <taxon>Flavobacterium</taxon>
    </lineage>
</organism>
<gene>
    <name evidence="7" type="ORF">B0A65_22580</name>
</gene>
<evidence type="ECO:0000313" key="7">
    <source>
        <dbReference type="EMBL" id="OXA75142.1"/>
    </source>
</evidence>
<evidence type="ECO:0000256" key="2">
    <source>
        <dbReference type="ARBA" id="ARBA00022748"/>
    </source>
</evidence>
<dbReference type="InterPro" id="IPR013766">
    <property type="entry name" value="Thioredoxin_domain"/>
</dbReference>
<keyword evidence="3" id="KW-1015">Disulfide bond</keyword>
<dbReference type="RefSeq" id="WP_074658158.1">
    <property type="nucleotide sequence ID" value="NZ_MUGV01000053.1"/>
</dbReference>
<proteinExistence type="predicted"/>
<sequence>MKKWYCLGIVALVFNLHTFAQKATTDYVSLSGKITEKNSDSLLVFKGRTKIKRINVNKDGSFADTLRVKEGYYGIFDGREQGFFYFKNGYNLKITFDTKQWDETMDFKGEGEIPNKYLFRKALYSEKATGDKSIFKLGNDEFMKKIDEIVAGYQQILKETKGLDTSFIALEEKDFEEFKKSSVARYNRTTGMKKHQDEILPKGMASPKFFNFENYNGGTTSLDDLKGKFVYIDLWATWCGPCKKEIPFLKVLEKEFHDQNISFVSISVDRVKDHDKWKKMVADLQLTGIQLFANGDTTFETAYEVAGIPRFILLDPKGNIVDPNAPRPSDEGLKKSLKELLNAI</sequence>
<dbReference type="SUPFAM" id="SSF52833">
    <property type="entry name" value="Thioredoxin-like"/>
    <property type="match status" value="1"/>
</dbReference>
<comment type="caution">
    <text evidence="7">The sequence shown here is derived from an EMBL/GenBank/DDBJ whole genome shotgun (WGS) entry which is preliminary data.</text>
</comment>
<dbReference type="PANTHER" id="PTHR42852">
    <property type="entry name" value="THIOL:DISULFIDE INTERCHANGE PROTEIN DSBE"/>
    <property type="match status" value="1"/>
</dbReference>
<keyword evidence="2" id="KW-0201">Cytochrome c-type biogenesis</keyword>
<dbReference type="InterPro" id="IPR050553">
    <property type="entry name" value="Thioredoxin_ResA/DsbE_sf"/>
</dbReference>
<feature type="domain" description="Thioredoxin" evidence="6">
    <location>
        <begin position="200"/>
        <end position="342"/>
    </location>
</feature>
<dbReference type="Gene3D" id="3.40.30.10">
    <property type="entry name" value="Glutaredoxin"/>
    <property type="match status" value="1"/>
</dbReference>
<dbReference type="CDD" id="cd02966">
    <property type="entry name" value="TlpA_like_family"/>
    <property type="match status" value="1"/>
</dbReference>
<evidence type="ECO:0000259" key="6">
    <source>
        <dbReference type="PROSITE" id="PS51352"/>
    </source>
</evidence>
<feature type="signal peptide" evidence="5">
    <location>
        <begin position="1"/>
        <end position="22"/>
    </location>
</feature>
<evidence type="ECO:0000256" key="5">
    <source>
        <dbReference type="SAM" id="SignalP"/>
    </source>
</evidence>
<feature type="chain" id="PRO_5046522535" description="Thioredoxin domain-containing protein" evidence="5">
    <location>
        <begin position="23"/>
        <end position="344"/>
    </location>
</feature>
<accession>A0ABX4BJF2</accession>
<evidence type="ECO:0000256" key="4">
    <source>
        <dbReference type="ARBA" id="ARBA00023284"/>
    </source>
</evidence>
<keyword evidence="8" id="KW-1185">Reference proteome</keyword>
<dbReference type="EMBL" id="MUGV01000053">
    <property type="protein sequence ID" value="OXA75142.1"/>
    <property type="molecule type" value="Genomic_DNA"/>
</dbReference>
<evidence type="ECO:0000256" key="3">
    <source>
        <dbReference type="ARBA" id="ARBA00023157"/>
    </source>
</evidence>
<comment type="subcellular location">
    <subcellularLocation>
        <location evidence="1">Cell envelope</location>
    </subcellularLocation>
</comment>
<dbReference type="PROSITE" id="PS51352">
    <property type="entry name" value="THIOREDOXIN_2"/>
    <property type="match status" value="1"/>
</dbReference>
<keyword evidence="4" id="KW-0676">Redox-active center</keyword>
<reference evidence="7 8" key="1">
    <citation type="submission" date="2016-11" db="EMBL/GenBank/DDBJ databases">
        <title>Whole genomes of Flavobacteriaceae.</title>
        <authorList>
            <person name="Stine C."/>
            <person name="Li C."/>
            <person name="Tadesse D."/>
        </authorList>
    </citation>
    <scope>NUCLEOTIDE SEQUENCE [LARGE SCALE GENOMIC DNA]</scope>
    <source>
        <strain evidence="7 8">DSM 15937</strain>
    </source>
</reference>